<protein>
    <submittedName>
        <fullName evidence="2">Uncharacterized protein</fullName>
    </submittedName>
</protein>
<feature type="compositionally biased region" description="Acidic residues" evidence="1">
    <location>
        <begin position="61"/>
        <end position="71"/>
    </location>
</feature>
<comment type="caution">
    <text evidence="2">The sequence shown here is derived from an EMBL/GenBank/DDBJ whole genome shotgun (WGS) entry which is preliminary data.</text>
</comment>
<dbReference type="EMBL" id="AWGW01000010">
    <property type="protein sequence ID" value="ERK01570.1"/>
    <property type="molecule type" value="Genomic_DNA"/>
</dbReference>
<name>U2MIU5_9BACT</name>
<dbReference type="PATRIC" id="fig|1395125.3.peg.1098"/>
<gene>
    <name evidence="2" type="ORF">HMPREF9145_2512</name>
</gene>
<evidence type="ECO:0000313" key="3">
    <source>
        <dbReference type="Proteomes" id="UP000017023"/>
    </source>
</evidence>
<dbReference type="GeneID" id="78497691"/>
<evidence type="ECO:0000256" key="1">
    <source>
        <dbReference type="SAM" id="MobiDB-lite"/>
    </source>
</evidence>
<dbReference type="Proteomes" id="UP000017023">
    <property type="component" value="Unassembled WGS sequence"/>
</dbReference>
<sequence>MEEKEKRKRLYLTPICLIVSLPTEHNLLAASPAARPSGSGTGRTPTVNPFHPSPNPSNPDTGDDEYSDENE</sequence>
<dbReference type="AlphaFoldDB" id="U2MIU5"/>
<feature type="region of interest" description="Disordered" evidence="1">
    <location>
        <begin position="30"/>
        <end position="71"/>
    </location>
</feature>
<accession>U2MIU5</accession>
<reference evidence="2 3" key="1">
    <citation type="submission" date="2013-08" db="EMBL/GenBank/DDBJ databases">
        <authorList>
            <person name="Durkin A.S."/>
            <person name="Haft D.R."/>
            <person name="McCorrison J."/>
            <person name="Torralba M."/>
            <person name="Gillis M."/>
            <person name="Haft D.H."/>
            <person name="Methe B."/>
            <person name="Sutton G."/>
            <person name="Nelson K.E."/>
        </authorList>
    </citation>
    <scope>NUCLEOTIDE SEQUENCE [LARGE SCALE GENOMIC DNA]</scope>
    <source>
        <strain evidence="2 3">F0493</strain>
    </source>
</reference>
<organism evidence="2 3">
    <name type="scientific">Segatella salivae F0493</name>
    <dbReference type="NCBI Taxonomy" id="1395125"/>
    <lineage>
        <taxon>Bacteria</taxon>
        <taxon>Pseudomonadati</taxon>
        <taxon>Bacteroidota</taxon>
        <taxon>Bacteroidia</taxon>
        <taxon>Bacteroidales</taxon>
        <taxon>Prevotellaceae</taxon>
        <taxon>Segatella</taxon>
    </lineage>
</organism>
<evidence type="ECO:0000313" key="2">
    <source>
        <dbReference type="EMBL" id="ERK01570.1"/>
    </source>
</evidence>
<proteinExistence type="predicted"/>
<dbReference type="RefSeq" id="WP_021825223.1">
    <property type="nucleotide sequence ID" value="NZ_AWGW01000010.1"/>
</dbReference>